<evidence type="ECO:0000313" key="12">
    <source>
        <dbReference type="RefSeq" id="XP_032802306.1"/>
    </source>
</evidence>
<dbReference type="InterPro" id="IPR023393">
    <property type="entry name" value="START-like_dom_sf"/>
</dbReference>
<evidence type="ECO:0000256" key="8">
    <source>
        <dbReference type="ARBA" id="ARBA00024947"/>
    </source>
</evidence>
<dbReference type="AlphaFoldDB" id="A0AAJ7SPB4"/>
<organism evidence="11 12">
    <name type="scientific">Petromyzon marinus</name>
    <name type="common">Sea lamprey</name>
    <dbReference type="NCBI Taxonomy" id="7757"/>
    <lineage>
        <taxon>Eukaryota</taxon>
        <taxon>Metazoa</taxon>
        <taxon>Chordata</taxon>
        <taxon>Craniata</taxon>
        <taxon>Vertebrata</taxon>
        <taxon>Cyclostomata</taxon>
        <taxon>Hyperoartia</taxon>
        <taxon>Petromyzontiformes</taxon>
        <taxon>Petromyzontidae</taxon>
        <taxon>Petromyzon</taxon>
    </lineage>
</organism>
<dbReference type="RefSeq" id="XP_032802306.1">
    <property type="nucleotide sequence ID" value="XM_032946415.1"/>
</dbReference>
<evidence type="ECO:0000256" key="1">
    <source>
        <dbReference type="ARBA" id="ARBA00004443"/>
    </source>
</evidence>
<evidence type="ECO:0000259" key="10">
    <source>
        <dbReference type="Pfam" id="PF03364"/>
    </source>
</evidence>
<keyword evidence="7" id="KW-0472">Membrane</keyword>
<evidence type="ECO:0000256" key="3">
    <source>
        <dbReference type="ARBA" id="ARBA00011814"/>
    </source>
</evidence>
<comment type="similarity">
    <text evidence="2">Belongs to the COQ10 family.</text>
</comment>
<protein>
    <submittedName>
        <fullName evidence="12">Coenzyme Q-binding protein COQ10 homolog B, mitochondrial-like</fullName>
    </submittedName>
</protein>
<feature type="domain" description="Coenzyme Q-binding protein COQ10 START" evidence="10">
    <location>
        <begin position="97"/>
        <end position="225"/>
    </location>
</feature>
<accession>A0AAJ7SPB4</accession>
<dbReference type="Proteomes" id="UP001318040">
    <property type="component" value="Chromosome 4"/>
</dbReference>
<evidence type="ECO:0000256" key="5">
    <source>
        <dbReference type="ARBA" id="ARBA00022946"/>
    </source>
</evidence>
<feature type="region of interest" description="Disordered" evidence="9">
    <location>
        <begin position="15"/>
        <end position="44"/>
    </location>
</feature>
<keyword evidence="11" id="KW-1185">Reference proteome</keyword>
<feature type="compositionally biased region" description="Low complexity" evidence="9">
    <location>
        <begin position="24"/>
        <end position="39"/>
    </location>
</feature>
<comment type="subunit">
    <text evidence="3">Interacts with coenzyme Q.</text>
</comment>
<comment type="subcellular location">
    <subcellularLocation>
        <location evidence="1">Mitochondrion inner membrane</location>
        <topology evidence="1">Peripheral membrane protein</topology>
        <orientation evidence="1">Matrix side</orientation>
    </subcellularLocation>
</comment>
<dbReference type="PANTHER" id="PTHR12901">
    <property type="entry name" value="SPERM PROTEIN HOMOLOG"/>
    <property type="match status" value="1"/>
</dbReference>
<gene>
    <name evidence="12" type="primary">LOC116938788</name>
</gene>
<reference evidence="12" key="1">
    <citation type="submission" date="2025-08" db="UniProtKB">
        <authorList>
            <consortium name="RefSeq"/>
        </authorList>
    </citation>
    <scope>IDENTIFICATION</scope>
    <source>
        <tissue evidence="12">Sperm</tissue>
    </source>
</reference>
<keyword evidence="5" id="KW-0809">Transit peptide</keyword>
<sequence>MARSGPVRGFVVALRGARPPPPTTASASAARGRSRVSTSDGSSHRYLSSCGILMTKSLGTFSRLHPHQSSMQYRSFMNLTSPFANKRKEYSERRILGYSMQEMYGVVANVEDYKTFVPWVKKSLVVFQRSSHIKAQLEVGFPPMIERYTSSVTLVEPHLVKAICTDGRIFNHLETVWRFSPGIPGIQRSCTLDFSTSFEFRSLLHSQLAGMFFDEVVKQMVGAFERRVCKLHGVETPIPREYMVHEVHHT</sequence>
<evidence type="ECO:0000256" key="4">
    <source>
        <dbReference type="ARBA" id="ARBA00022792"/>
    </source>
</evidence>
<keyword evidence="6" id="KW-0496">Mitochondrion</keyword>
<comment type="function">
    <text evidence="8">Required for the function of coenzyme Q in the respiratory chain. May serve as a chaperone or may be involved in the transport of Q6 from its site of synthesis to the catalytic sites of the respiratory complexes.</text>
</comment>
<name>A0AAJ7SPB4_PETMA</name>
<keyword evidence="4" id="KW-0999">Mitochondrion inner membrane</keyword>
<evidence type="ECO:0000256" key="9">
    <source>
        <dbReference type="SAM" id="MobiDB-lite"/>
    </source>
</evidence>
<dbReference type="Gene3D" id="3.30.530.20">
    <property type="match status" value="1"/>
</dbReference>
<dbReference type="GO" id="GO:0045333">
    <property type="term" value="P:cellular respiration"/>
    <property type="evidence" value="ECO:0007669"/>
    <property type="project" value="InterPro"/>
</dbReference>
<dbReference type="Pfam" id="PF03364">
    <property type="entry name" value="Polyketide_cyc"/>
    <property type="match status" value="1"/>
</dbReference>
<evidence type="ECO:0000313" key="11">
    <source>
        <dbReference type="Proteomes" id="UP001318040"/>
    </source>
</evidence>
<evidence type="ECO:0000256" key="6">
    <source>
        <dbReference type="ARBA" id="ARBA00023128"/>
    </source>
</evidence>
<dbReference type="InterPro" id="IPR044996">
    <property type="entry name" value="COQ10-like"/>
</dbReference>
<dbReference type="GO" id="GO:0005743">
    <property type="term" value="C:mitochondrial inner membrane"/>
    <property type="evidence" value="ECO:0007669"/>
    <property type="project" value="UniProtKB-SubCell"/>
</dbReference>
<dbReference type="PANTHER" id="PTHR12901:SF10">
    <property type="entry name" value="COENZYME Q-BINDING PROTEIN COQ10, MITOCHONDRIAL"/>
    <property type="match status" value="1"/>
</dbReference>
<dbReference type="CDD" id="cd07813">
    <property type="entry name" value="COQ10p_like"/>
    <property type="match status" value="1"/>
</dbReference>
<dbReference type="SUPFAM" id="SSF55961">
    <property type="entry name" value="Bet v1-like"/>
    <property type="match status" value="1"/>
</dbReference>
<dbReference type="FunFam" id="3.30.530.20:FF:000002">
    <property type="entry name" value="Coenzyme Q-binding protein COQ10 homolog, mitochondrial"/>
    <property type="match status" value="1"/>
</dbReference>
<proteinExistence type="inferred from homology"/>
<evidence type="ECO:0000256" key="2">
    <source>
        <dbReference type="ARBA" id="ARBA00006885"/>
    </source>
</evidence>
<dbReference type="GO" id="GO:0048039">
    <property type="term" value="F:ubiquinone binding"/>
    <property type="evidence" value="ECO:0007669"/>
    <property type="project" value="InterPro"/>
</dbReference>
<dbReference type="GeneID" id="116938788"/>
<evidence type="ECO:0000256" key="7">
    <source>
        <dbReference type="ARBA" id="ARBA00023136"/>
    </source>
</evidence>
<dbReference type="InterPro" id="IPR005031">
    <property type="entry name" value="COQ10_START"/>
</dbReference>
<dbReference type="KEGG" id="pmrn:116938788"/>